<comment type="function">
    <text evidence="5">Accelerates the degradation of transcripts by removing pyrophosphate from the 5'-end of triphosphorylated RNA, leading to a more labile monophosphorylated state that can stimulate subsequent ribonuclease cleavage.</text>
</comment>
<accession>A0A1R3W1E8</accession>
<gene>
    <name evidence="5" type="primary">rppH</name>
    <name evidence="5" type="synonym">nudH</name>
    <name evidence="7" type="ORF">SAMN05216526_1502</name>
</gene>
<evidence type="ECO:0000256" key="1">
    <source>
        <dbReference type="ARBA" id="ARBA00001936"/>
    </source>
</evidence>
<dbReference type="FunFam" id="3.90.79.10:FF:000001">
    <property type="entry name" value="RNA pyrophosphohydrolase"/>
    <property type="match status" value="1"/>
</dbReference>
<feature type="short sequence motif" description="Nudix box" evidence="5">
    <location>
        <begin position="38"/>
        <end position="59"/>
    </location>
</feature>
<feature type="domain" description="Nudix hydrolase" evidence="6">
    <location>
        <begin position="6"/>
        <end position="149"/>
    </location>
</feature>
<comment type="cofactor">
    <cofactor evidence="5">
        <name>a divalent metal cation</name>
        <dbReference type="ChEBI" id="CHEBI:60240"/>
    </cofactor>
</comment>
<evidence type="ECO:0000256" key="5">
    <source>
        <dbReference type="HAMAP-Rule" id="MF_00298"/>
    </source>
</evidence>
<evidence type="ECO:0000313" key="7">
    <source>
        <dbReference type="EMBL" id="SIT71202.1"/>
    </source>
</evidence>
<dbReference type="GO" id="GO:0034353">
    <property type="term" value="F:mRNA 5'-diphosphatase activity"/>
    <property type="evidence" value="ECO:0007669"/>
    <property type="project" value="UniProtKB-ARBA"/>
</dbReference>
<dbReference type="CDD" id="cd03671">
    <property type="entry name" value="NUDIX_Ap4A_hydrolase_plant_like"/>
    <property type="match status" value="1"/>
</dbReference>
<name>A0A1R3W1E8_9GAMM</name>
<dbReference type="AlphaFoldDB" id="A0A1R3W1E8"/>
<dbReference type="PROSITE" id="PS00893">
    <property type="entry name" value="NUDIX_BOX"/>
    <property type="match status" value="1"/>
</dbReference>
<comment type="cofactor">
    <cofactor evidence="2">
        <name>Mg(2+)</name>
        <dbReference type="ChEBI" id="CHEBI:18420"/>
    </cofactor>
</comment>
<evidence type="ECO:0000256" key="2">
    <source>
        <dbReference type="ARBA" id="ARBA00001946"/>
    </source>
</evidence>
<dbReference type="NCBIfam" id="NF001937">
    <property type="entry name" value="PRK00714.1-4"/>
    <property type="match status" value="1"/>
</dbReference>
<dbReference type="InterPro" id="IPR000086">
    <property type="entry name" value="NUDIX_hydrolase_dom"/>
</dbReference>
<dbReference type="InterPro" id="IPR015797">
    <property type="entry name" value="NUDIX_hydrolase-like_dom_sf"/>
</dbReference>
<proteinExistence type="inferred from homology"/>
<dbReference type="STRING" id="233100.SAMN05216526_1502"/>
<evidence type="ECO:0000256" key="4">
    <source>
        <dbReference type="ARBA" id="ARBA00022842"/>
    </source>
</evidence>
<dbReference type="PROSITE" id="PS51462">
    <property type="entry name" value="NUDIX"/>
    <property type="match status" value="1"/>
</dbReference>
<keyword evidence="8" id="KW-1185">Reference proteome</keyword>
<dbReference type="SUPFAM" id="SSF55811">
    <property type="entry name" value="Nudix"/>
    <property type="match status" value="1"/>
</dbReference>
<evidence type="ECO:0000259" key="6">
    <source>
        <dbReference type="PROSITE" id="PS51462"/>
    </source>
</evidence>
<dbReference type="Gene3D" id="3.90.79.10">
    <property type="entry name" value="Nucleoside Triphosphate Pyrophosphohydrolase"/>
    <property type="match status" value="1"/>
</dbReference>
<dbReference type="InterPro" id="IPR020476">
    <property type="entry name" value="Nudix_hydrolase"/>
</dbReference>
<dbReference type="InterPro" id="IPR020084">
    <property type="entry name" value="NUDIX_hydrolase_CS"/>
</dbReference>
<dbReference type="PANTHER" id="PTHR43046:SF12">
    <property type="entry name" value="GDP-MANNOSE MANNOSYL HYDROLASE"/>
    <property type="match status" value="1"/>
</dbReference>
<dbReference type="EMBL" id="FTPK01000002">
    <property type="protein sequence ID" value="SIT71202.1"/>
    <property type="molecule type" value="Genomic_DNA"/>
</dbReference>
<keyword evidence="3 5" id="KW-0378">Hydrolase</keyword>
<reference evidence="7 8" key="1">
    <citation type="submission" date="2017-01" db="EMBL/GenBank/DDBJ databases">
        <authorList>
            <person name="Mah S.A."/>
            <person name="Swanson W.J."/>
            <person name="Moy G.W."/>
            <person name="Vacquier V.D."/>
        </authorList>
    </citation>
    <scope>NUCLEOTIDE SEQUENCE [LARGE SCALE GENOMIC DNA]</scope>
    <source>
        <strain evidence="7 8">M9</strain>
    </source>
</reference>
<dbReference type="PRINTS" id="PR00502">
    <property type="entry name" value="NUDIXFAMILY"/>
</dbReference>
<dbReference type="EC" id="3.6.1.-" evidence="5"/>
<dbReference type="InterPro" id="IPR022927">
    <property type="entry name" value="RppH"/>
</dbReference>
<evidence type="ECO:0000256" key="3">
    <source>
        <dbReference type="ARBA" id="ARBA00022801"/>
    </source>
</evidence>
<dbReference type="Proteomes" id="UP000223759">
    <property type="component" value="Unassembled WGS sequence"/>
</dbReference>
<sequence>MIDPDGFRPNVGIILCNQQGQLFWAKRLGQRAWQFPQGGIHRNESPEQAMFRELTEETGLQAEHVEVMGCTREWLRYRLPKHLIRRHSNPVCIGQKQVWFLLRLVGSEANVRLTAAPVPEFDDWRWVDYWHPLQEVIFFKRQVYQQALEELAPLLFADAVPEPSPSECSAHQSG</sequence>
<comment type="cofactor">
    <cofactor evidence="1">
        <name>Mn(2+)</name>
        <dbReference type="ChEBI" id="CHEBI:29035"/>
    </cofactor>
</comment>
<organism evidence="7 8">
    <name type="scientific">Ectothiorhodosinus mongolicus</name>
    <dbReference type="NCBI Taxonomy" id="233100"/>
    <lineage>
        <taxon>Bacteria</taxon>
        <taxon>Pseudomonadati</taxon>
        <taxon>Pseudomonadota</taxon>
        <taxon>Gammaproteobacteria</taxon>
        <taxon>Chromatiales</taxon>
        <taxon>Ectothiorhodospiraceae</taxon>
        <taxon>Ectothiorhodosinus</taxon>
    </lineage>
</organism>
<dbReference type="PANTHER" id="PTHR43046">
    <property type="entry name" value="GDP-MANNOSE MANNOSYL HYDROLASE"/>
    <property type="match status" value="1"/>
</dbReference>
<protein>
    <recommendedName>
        <fullName evidence="5">RNA pyrophosphohydrolase</fullName>
        <ecNumber evidence="5">3.6.1.-</ecNumber>
    </recommendedName>
    <alternativeName>
        <fullName evidence="5">(Di)nucleoside polyphosphate hydrolase</fullName>
    </alternativeName>
</protein>
<keyword evidence="4" id="KW-0460">Magnesium</keyword>
<dbReference type="Pfam" id="PF00293">
    <property type="entry name" value="NUDIX"/>
    <property type="match status" value="1"/>
</dbReference>
<dbReference type="NCBIfam" id="NF001934">
    <property type="entry name" value="PRK00714.1-1"/>
    <property type="match status" value="1"/>
</dbReference>
<evidence type="ECO:0000313" key="8">
    <source>
        <dbReference type="Proteomes" id="UP000223759"/>
    </source>
</evidence>
<comment type="similarity">
    <text evidence="5">Belongs to the Nudix hydrolase family. RppH subfamily.</text>
</comment>
<dbReference type="NCBIfam" id="NF001938">
    <property type="entry name" value="PRK00714.1-5"/>
    <property type="match status" value="1"/>
</dbReference>
<dbReference type="HAMAP" id="MF_00298">
    <property type="entry name" value="Nudix_RppH"/>
    <property type="match status" value="1"/>
</dbReference>
<dbReference type="RefSeq" id="WP_076755967.1">
    <property type="nucleotide sequence ID" value="NZ_CP023018.1"/>
</dbReference>